<dbReference type="EMBL" id="CP119316">
    <property type="protein sequence ID" value="WEK46187.1"/>
    <property type="molecule type" value="Genomic_DNA"/>
</dbReference>
<evidence type="ECO:0008006" key="3">
    <source>
        <dbReference type="Google" id="ProtNLM"/>
    </source>
</evidence>
<dbReference type="KEGG" id="acob:P0Y56_14380"/>
<dbReference type="AlphaFoldDB" id="A0AAJ5X7U0"/>
<evidence type="ECO:0000313" key="2">
    <source>
        <dbReference type="Proteomes" id="UP001218362"/>
    </source>
</evidence>
<proteinExistence type="predicted"/>
<reference evidence="1" key="1">
    <citation type="submission" date="2023-03" db="EMBL/GenBank/DDBJ databases">
        <title>Andean soil-derived lignocellulolytic bacterial consortium as a source of novel taxa and putative plastic-active enzymes.</title>
        <authorList>
            <person name="Diaz-Garcia L."/>
            <person name="Chuvochina M."/>
            <person name="Feuerriegel G."/>
            <person name="Bunk B."/>
            <person name="Sproer C."/>
            <person name="Streit W.R."/>
            <person name="Rodriguez L.M."/>
            <person name="Overmann J."/>
            <person name="Jimenez D.J."/>
        </authorList>
    </citation>
    <scope>NUCLEOTIDE SEQUENCE</scope>
    <source>
        <strain evidence="1">MAG 26</strain>
    </source>
</reference>
<evidence type="ECO:0000313" key="1">
    <source>
        <dbReference type="EMBL" id="WEK46187.1"/>
    </source>
</evidence>
<gene>
    <name evidence="1" type="ORF">P0Y56_14380</name>
</gene>
<accession>A0AAJ5X7U0</accession>
<organism evidence="1 2">
    <name type="scientific">Candidatus Andeanibacterium colombiense</name>
    <dbReference type="NCBI Taxonomy" id="3121345"/>
    <lineage>
        <taxon>Bacteria</taxon>
        <taxon>Pseudomonadati</taxon>
        <taxon>Pseudomonadota</taxon>
        <taxon>Alphaproteobacteria</taxon>
        <taxon>Sphingomonadales</taxon>
        <taxon>Sphingomonadaceae</taxon>
        <taxon>Candidatus Andeanibacterium</taxon>
    </lineage>
</organism>
<dbReference type="Proteomes" id="UP001218362">
    <property type="component" value="Chromosome"/>
</dbReference>
<sequence>MGFWTAMVLISAFAMIGGIISARYRAHAGIGTDAMGGQFKLPPGDDAALRKEVEELRERVKVLERITTDANSLEARGSRAIADEIESLRGR</sequence>
<protein>
    <recommendedName>
        <fullName evidence="3">Phage shock protein B</fullName>
    </recommendedName>
</protein>
<name>A0AAJ5X7U0_9SPHN</name>